<evidence type="ECO:0000256" key="6">
    <source>
        <dbReference type="ARBA" id="ARBA00023136"/>
    </source>
</evidence>
<feature type="transmembrane region" description="Helical" evidence="7">
    <location>
        <begin position="12"/>
        <end position="30"/>
    </location>
</feature>
<proteinExistence type="inferred from homology"/>
<keyword evidence="3" id="KW-1003">Cell membrane</keyword>
<evidence type="ECO:0000256" key="4">
    <source>
        <dbReference type="ARBA" id="ARBA00022692"/>
    </source>
</evidence>
<dbReference type="PANTHER" id="PTHR43163:SF9">
    <property type="entry name" value="ABC TRANSPORTER PERMEASE PROTEIN"/>
    <property type="match status" value="1"/>
</dbReference>
<feature type="transmembrane region" description="Helical" evidence="7">
    <location>
        <begin position="246"/>
        <end position="272"/>
    </location>
</feature>
<dbReference type="Pfam" id="PF00528">
    <property type="entry name" value="BPD_transp_1"/>
    <property type="match status" value="1"/>
</dbReference>
<evidence type="ECO:0000313" key="9">
    <source>
        <dbReference type="EMBL" id="MFD2114883.1"/>
    </source>
</evidence>
<feature type="transmembrane region" description="Helical" evidence="7">
    <location>
        <begin position="140"/>
        <end position="169"/>
    </location>
</feature>
<evidence type="ECO:0000256" key="3">
    <source>
        <dbReference type="ARBA" id="ARBA00022475"/>
    </source>
</evidence>
<feature type="transmembrane region" description="Helical" evidence="7">
    <location>
        <begin position="189"/>
        <end position="209"/>
    </location>
</feature>
<dbReference type="Proteomes" id="UP001597362">
    <property type="component" value="Unassembled WGS sequence"/>
</dbReference>
<dbReference type="PANTHER" id="PTHR43163">
    <property type="entry name" value="DIPEPTIDE TRANSPORT SYSTEM PERMEASE PROTEIN DPPB-RELATED"/>
    <property type="match status" value="1"/>
</dbReference>
<accession>A0ABW4YHD7</accession>
<dbReference type="RefSeq" id="WP_377769908.1">
    <property type="nucleotide sequence ID" value="NZ_JBHUHO010000010.1"/>
</dbReference>
<dbReference type="CDD" id="cd06261">
    <property type="entry name" value="TM_PBP2"/>
    <property type="match status" value="1"/>
</dbReference>
<feature type="transmembrane region" description="Helical" evidence="7">
    <location>
        <begin position="292"/>
        <end position="318"/>
    </location>
</feature>
<evidence type="ECO:0000313" key="10">
    <source>
        <dbReference type="Proteomes" id="UP001597362"/>
    </source>
</evidence>
<organism evidence="9 10">
    <name type="scientific">Paenibacillus yanchengensis</name>
    <dbReference type="NCBI Taxonomy" id="2035833"/>
    <lineage>
        <taxon>Bacteria</taxon>
        <taxon>Bacillati</taxon>
        <taxon>Bacillota</taxon>
        <taxon>Bacilli</taxon>
        <taxon>Bacillales</taxon>
        <taxon>Paenibacillaceae</taxon>
        <taxon>Paenibacillus</taxon>
    </lineage>
</organism>
<keyword evidence="2 7" id="KW-0813">Transport</keyword>
<dbReference type="EMBL" id="JBHUHO010000010">
    <property type="protein sequence ID" value="MFD2114883.1"/>
    <property type="molecule type" value="Genomic_DNA"/>
</dbReference>
<feature type="transmembrane region" description="Helical" evidence="7">
    <location>
        <begin position="101"/>
        <end position="128"/>
    </location>
</feature>
<evidence type="ECO:0000256" key="7">
    <source>
        <dbReference type="RuleBase" id="RU363032"/>
    </source>
</evidence>
<comment type="caution">
    <text evidence="9">The sequence shown here is derived from an EMBL/GenBank/DDBJ whole genome shotgun (WGS) entry which is preliminary data.</text>
</comment>
<keyword evidence="4 7" id="KW-0812">Transmembrane</keyword>
<evidence type="ECO:0000256" key="1">
    <source>
        <dbReference type="ARBA" id="ARBA00004651"/>
    </source>
</evidence>
<evidence type="ECO:0000256" key="2">
    <source>
        <dbReference type="ARBA" id="ARBA00022448"/>
    </source>
</evidence>
<evidence type="ECO:0000256" key="5">
    <source>
        <dbReference type="ARBA" id="ARBA00022989"/>
    </source>
</evidence>
<comment type="subcellular location">
    <subcellularLocation>
        <location evidence="1 7">Cell membrane</location>
        <topology evidence="1 7">Multi-pass membrane protein</topology>
    </subcellularLocation>
</comment>
<sequence>MIYWLKWAGEQALRLVLLLIATIVITYILIQLSPIDPVQSYIGADMMRVGPEQRAAIAAYWGWDEPPLIQFGKWSAAFLQGDLGTSTIYRLPVTEVIGERFVSSVALMISSWVIAGIVGFMIGSIAAMQRDKWLDRILRTICYTLASAPLFWVALLMLLVGAVWLGLFPIGLAAPAGVLASNITVWDKIYHMLLPSATLAIAGIAPLALHTRQKMIDILDSDFVLYARAKGERGITLYRRHIWRNALLPALTVQFASFGELFGGAILVEQVFSYPGLGQATIEAALRGDVPLLLGLVIFSTVFVFVGNTMADLLYGLVDPRIRLLRQGGKG</sequence>
<name>A0ABW4YHD7_9BACL</name>
<dbReference type="InterPro" id="IPR000515">
    <property type="entry name" value="MetI-like"/>
</dbReference>
<dbReference type="PROSITE" id="PS50928">
    <property type="entry name" value="ABC_TM1"/>
    <property type="match status" value="1"/>
</dbReference>
<gene>
    <name evidence="9" type="ORF">ACFSJH_03895</name>
</gene>
<evidence type="ECO:0000259" key="8">
    <source>
        <dbReference type="PROSITE" id="PS50928"/>
    </source>
</evidence>
<dbReference type="Gene3D" id="1.10.3720.10">
    <property type="entry name" value="MetI-like"/>
    <property type="match status" value="1"/>
</dbReference>
<reference evidence="10" key="1">
    <citation type="journal article" date="2019" name="Int. J. Syst. Evol. Microbiol.">
        <title>The Global Catalogue of Microorganisms (GCM) 10K type strain sequencing project: providing services to taxonomists for standard genome sequencing and annotation.</title>
        <authorList>
            <consortium name="The Broad Institute Genomics Platform"/>
            <consortium name="The Broad Institute Genome Sequencing Center for Infectious Disease"/>
            <person name="Wu L."/>
            <person name="Ma J."/>
        </authorList>
    </citation>
    <scope>NUCLEOTIDE SEQUENCE [LARGE SCALE GENOMIC DNA]</scope>
    <source>
        <strain evidence="10">GH52</strain>
    </source>
</reference>
<feature type="domain" description="ABC transmembrane type-1" evidence="8">
    <location>
        <begin position="101"/>
        <end position="315"/>
    </location>
</feature>
<dbReference type="SUPFAM" id="SSF161098">
    <property type="entry name" value="MetI-like"/>
    <property type="match status" value="1"/>
</dbReference>
<comment type="similarity">
    <text evidence="7">Belongs to the binding-protein-dependent transport system permease family.</text>
</comment>
<keyword evidence="10" id="KW-1185">Reference proteome</keyword>
<keyword evidence="6 7" id="KW-0472">Membrane</keyword>
<dbReference type="InterPro" id="IPR035906">
    <property type="entry name" value="MetI-like_sf"/>
</dbReference>
<protein>
    <submittedName>
        <fullName evidence="9">ABC transporter permease</fullName>
    </submittedName>
</protein>
<keyword evidence="5 7" id="KW-1133">Transmembrane helix</keyword>